<comment type="function">
    <text evidence="1">Catalyzes the formation of 4-(hydroxymethyl)-2-furancarboxaldehyde phosphate (4-HFC-P) from two molecules of glyceraldehyde-3-P (GA-3-P).</text>
</comment>
<dbReference type="Pfam" id="PF04476">
    <property type="entry name" value="4HFCP_synth"/>
    <property type="match status" value="1"/>
</dbReference>
<evidence type="ECO:0000256" key="2">
    <source>
        <dbReference type="ARBA" id="ARBA00012553"/>
    </source>
</evidence>
<gene>
    <name evidence="8" type="ORF">DEH84_18960</name>
</gene>
<sequence length="257" mass="26910">MNSPLHGVLVSVRNLDEACRAQAAGVDLIDLKEPADGALGGLPCALIREVVTGLRGRGHHGPLSATIGDVPMTELDTILARVQAVAATGVDIVKVGITSGPEAAAVIDALAPLPCAIIPVFLADDGLDPLLLDRAHRARFPALMLDTARKDRGSLFDVLAQAELRDFVSACHRHGQGAGLAGALRFRHLADLAALSPNYVGFRSAVCIGDRAQGLQTDLARALMAQAATWGLSRKRRPHAIDVPMGVPVSQLRSVST</sequence>
<accession>A0A2U8FXP5</accession>
<dbReference type="EMBL" id="CP029211">
    <property type="protein sequence ID" value="AWI55657.1"/>
    <property type="molecule type" value="Genomic_DNA"/>
</dbReference>
<dbReference type="SUPFAM" id="SSF51366">
    <property type="entry name" value="Ribulose-phoshate binding barrel"/>
    <property type="match status" value="1"/>
</dbReference>
<comment type="catalytic activity">
    <reaction evidence="6">
        <text>2 D-glyceraldehyde 3-phosphate = 4-(hydroxymethyl)-2-furancarboxaldehyde phosphate + phosphate + 2 H2O</text>
        <dbReference type="Rhea" id="RHEA:43536"/>
        <dbReference type="ChEBI" id="CHEBI:15377"/>
        <dbReference type="ChEBI" id="CHEBI:43474"/>
        <dbReference type="ChEBI" id="CHEBI:59776"/>
        <dbReference type="ChEBI" id="CHEBI:83407"/>
        <dbReference type="EC" id="4.2.3.153"/>
    </reaction>
</comment>
<keyword evidence="3" id="KW-0456">Lyase</keyword>
<name>A0A2U8FXP5_9BURK</name>
<dbReference type="InterPro" id="IPR011060">
    <property type="entry name" value="RibuloseP-bd_barrel"/>
</dbReference>
<keyword evidence="4" id="KW-0704">Schiff base</keyword>
<feature type="active site" description="Schiff-base intermediate with substrate" evidence="7">
    <location>
        <position position="32"/>
    </location>
</feature>
<feature type="active site" description="Proton acceptor" evidence="7">
    <location>
        <position position="94"/>
    </location>
</feature>
<dbReference type="EC" id="4.2.3.153" evidence="2"/>
<dbReference type="OrthoDB" id="2111523at2"/>
<dbReference type="InterPro" id="IPR007565">
    <property type="entry name" value="4HFCP_synth"/>
</dbReference>
<evidence type="ECO:0000256" key="3">
    <source>
        <dbReference type="ARBA" id="ARBA00023239"/>
    </source>
</evidence>
<evidence type="ECO:0000256" key="1">
    <source>
        <dbReference type="ARBA" id="ARBA00003810"/>
    </source>
</evidence>
<evidence type="ECO:0000256" key="4">
    <source>
        <dbReference type="ARBA" id="ARBA00023270"/>
    </source>
</evidence>
<dbReference type="RefSeq" id="WP_109038766.1">
    <property type="nucleotide sequence ID" value="NZ_CP029211.1"/>
</dbReference>
<reference evidence="8 9" key="1">
    <citation type="submission" date="2018-05" db="EMBL/GenBank/DDBJ databases">
        <title>complete genome sequence of Aquabacterium olei NBRC 110486.</title>
        <authorList>
            <person name="Tang B."/>
            <person name="Chang J."/>
            <person name="Zhang L."/>
            <person name="Yang H."/>
        </authorList>
    </citation>
    <scope>NUCLEOTIDE SEQUENCE [LARGE SCALE GENOMIC DNA]</scope>
    <source>
        <strain evidence="8 9">NBRC 110486</strain>
        <plasmid evidence="9">ptb101</plasmid>
    </source>
</reference>
<keyword evidence="9" id="KW-1185">Reference proteome</keyword>
<dbReference type="GO" id="GO:0016829">
    <property type="term" value="F:lyase activity"/>
    <property type="evidence" value="ECO:0007669"/>
    <property type="project" value="UniProtKB-KW"/>
</dbReference>
<protein>
    <recommendedName>
        <fullName evidence="2">(5-formylfuran-3-yl)methyl phosphate synthase</fullName>
        <ecNumber evidence="2">4.2.3.153</ecNumber>
    </recommendedName>
    <alternativeName>
        <fullName evidence="5">4-(hydroxymethyl)-2-furancarboxaldehyde-phosphate synthase</fullName>
    </alternativeName>
</protein>
<evidence type="ECO:0000256" key="5">
    <source>
        <dbReference type="ARBA" id="ARBA00032523"/>
    </source>
</evidence>
<proteinExistence type="predicted"/>
<dbReference type="Proteomes" id="UP000244892">
    <property type="component" value="Plasmid pTB101"/>
</dbReference>
<evidence type="ECO:0000256" key="6">
    <source>
        <dbReference type="ARBA" id="ARBA00047628"/>
    </source>
</evidence>
<evidence type="ECO:0000313" key="8">
    <source>
        <dbReference type="EMBL" id="AWI55657.1"/>
    </source>
</evidence>
<organism evidence="8 9">
    <name type="scientific">Aquabacterium olei</name>
    <dbReference type="NCBI Taxonomy" id="1296669"/>
    <lineage>
        <taxon>Bacteria</taxon>
        <taxon>Pseudomonadati</taxon>
        <taxon>Pseudomonadota</taxon>
        <taxon>Betaproteobacteria</taxon>
        <taxon>Burkholderiales</taxon>
        <taxon>Aquabacterium</taxon>
    </lineage>
</organism>
<dbReference type="KEGG" id="aon:DEH84_18960"/>
<dbReference type="PIRSF" id="PIRSF015957">
    <property type="entry name" value="UCP015957"/>
    <property type="match status" value="1"/>
</dbReference>
<keyword evidence="8" id="KW-0614">Plasmid</keyword>
<dbReference type="AlphaFoldDB" id="A0A2U8FXP5"/>
<evidence type="ECO:0000256" key="7">
    <source>
        <dbReference type="PIRSR" id="PIRSR015957-1"/>
    </source>
</evidence>
<geneLocation type="plasmid" evidence="9">
    <name>ptb101</name>
</geneLocation>
<evidence type="ECO:0000313" key="9">
    <source>
        <dbReference type="Proteomes" id="UP000244892"/>
    </source>
</evidence>